<dbReference type="SUPFAM" id="SSF52540">
    <property type="entry name" value="P-loop containing nucleoside triphosphate hydrolases"/>
    <property type="match status" value="1"/>
</dbReference>
<feature type="compositionally biased region" description="Acidic residues" evidence="1">
    <location>
        <begin position="100"/>
        <end position="109"/>
    </location>
</feature>
<sequence>MIEETTLEIDEYFEGLPPYLQLAIKKGSVATVRAHLNPEHNKNAILCKAAYLGHLDIVKLLVEEFDTNIRAFGDYVLEVSMMEYHSDIYGYFNEIVGEQEENNEGDPGDEPTFPSFDFDFDEDDEEEEEIKPEEKEKNDTDWKQTLLDAIPINRHPLDDSDSEFIQALEKSVETLEQLVEIYPEDDGLFYVQCYMKIFEPLVTDQHTEDAEEICRFFKTRRDAPQFVRARLHRYLQSIEVKDNHFTMETKSKELHAINRIRLSGFKASHSEYYKLASDIIYSHYERELNGDTVLYLARDGKQPEDFKKVTWYDEASLRRHHRSLERGPHVPFIGKILRQPSQKPKIIIEDEAVFDELQDNFPNFKEVIRFYKAQFRLLEETNKFRVNPILLLGSPGIGKSLFTKKLAEALQTSMTYVDISSATTGRLLSGGSSTWNDAKQGKILEAMVESSTVNPIVVLDEIEKPVREDNDPKAPLYQLLEENTAKTFTDEFIDHPIDCSGVIFIACANELEGIPEPLLTRFKVFDIPSPTKEERTSICKKIYNEATRGSALFNPSMSEDLIDSLMIKSLREAKQYINDAVANALLEYTKEELKEMKFNGDMIEVQARHMNLPQQEAKRKFGF</sequence>
<dbReference type="GeneID" id="61530090"/>
<dbReference type="GO" id="GO:0007005">
    <property type="term" value="P:mitochondrion organization"/>
    <property type="evidence" value="ECO:0007669"/>
    <property type="project" value="TreeGrafter"/>
</dbReference>
<dbReference type="SMART" id="SM00382">
    <property type="entry name" value="AAA"/>
    <property type="match status" value="1"/>
</dbReference>
<dbReference type="GO" id="GO:0051131">
    <property type="term" value="P:chaperone-mediated protein complex assembly"/>
    <property type="evidence" value="ECO:0007669"/>
    <property type="project" value="TreeGrafter"/>
</dbReference>
<dbReference type="InterPro" id="IPR027065">
    <property type="entry name" value="Lon_Prtase"/>
</dbReference>
<feature type="domain" description="AAA+ ATPase" evidence="2">
    <location>
        <begin position="385"/>
        <end position="531"/>
    </location>
</feature>
<dbReference type="AlphaFoldDB" id="A0A6J5JG35"/>
<accession>A0A6J5JG35</accession>
<evidence type="ECO:0000313" key="4">
    <source>
        <dbReference type="Proteomes" id="UP000494301"/>
    </source>
</evidence>
<dbReference type="EMBL" id="CABWIL020000025">
    <property type="protein sequence ID" value="CAB3970723.1"/>
    <property type="molecule type" value="Genomic_DNA"/>
</dbReference>
<evidence type="ECO:0000259" key="2">
    <source>
        <dbReference type="SMART" id="SM00382"/>
    </source>
</evidence>
<dbReference type="InterPro" id="IPR003593">
    <property type="entry name" value="AAA+_ATPase"/>
</dbReference>
<dbReference type="PANTHER" id="PTHR43718">
    <property type="entry name" value="LON PROTEASE"/>
    <property type="match status" value="1"/>
</dbReference>
<dbReference type="Pfam" id="PF00004">
    <property type="entry name" value="AAA"/>
    <property type="match status" value="1"/>
</dbReference>
<dbReference type="InterPro" id="IPR003959">
    <property type="entry name" value="ATPase_AAA_core"/>
</dbReference>
<reference evidence="3 4" key="1">
    <citation type="submission" date="2020-04" db="EMBL/GenBank/DDBJ databases">
        <authorList>
            <person name="Depoorter E."/>
        </authorList>
    </citation>
    <scope>NUCLEOTIDE SEQUENCE [LARGE SCALE GENOMIC DNA]</scope>
    <source>
        <strain evidence="3 4">BCC0217</strain>
    </source>
</reference>
<dbReference type="GO" id="GO:0005524">
    <property type="term" value="F:ATP binding"/>
    <property type="evidence" value="ECO:0007669"/>
    <property type="project" value="InterPro"/>
</dbReference>
<dbReference type="InterPro" id="IPR027417">
    <property type="entry name" value="P-loop_NTPase"/>
</dbReference>
<evidence type="ECO:0000313" key="3">
    <source>
        <dbReference type="EMBL" id="CAB3970723.1"/>
    </source>
</evidence>
<protein>
    <submittedName>
        <fullName evidence="3">ATPase AAA</fullName>
    </submittedName>
</protein>
<dbReference type="Proteomes" id="UP000494301">
    <property type="component" value="Unassembled WGS sequence"/>
</dbReference>
<feature type="region of interest" description="Disordered" evidence="1">
    <location>
        <begin position="100"/>
        <end position="138"/>
    </location>
</feature>
<feature type="compositionally biased region" description="Acidic residues" evidence="1">
    <location>
        <begin position="118"/>
        <end position="131"/>
    </location>
</feature>
<dbReference type="PANTHER" id="PTHR43718:SF2">
    <property type="entry name" value="LON PROTEASE HOMOLOG, MITOCHONDRIAL"/>
    <property type="match status" value="1"/>
</dbReference>
<dbReference type="Gene3D" id="3.40.50.300">
    <property type="entry name" value="P-loop containing nucleotide triphosphate hydrolases"/>
    <property type="match status" value="1"/>
</dbReference>
<dbReference type="GO" id="GO:0004176">
    <property type="term" value="F:ATP-dependent peptidase activity"/>
    <property type="evidence" value="ECO:0007669"/>
    <property type="project" value="InterPro"/>
</dbReference>
<evidence type="ECO:0000256" key="1">
    <source>
        <dbReference type="SAM" id="MobiDB-lite"/>
    </source>
</evidence>
<dbReference type="GO" id="GO:0003697">
    <property type="term" value="F:single-stranded DNA binding"/>
    <property type="evidence" value="ECO:0007669"/>
    <property type="project" value="TreeGrafter"/>
</dbReference>
<name>A0A6J5JG35_9BURK</name>
<dbReference type="GO" id="GO:0006515">
    <property type="term" value="P:protein quality control for misfolded or incompletely synthesized proteins"/>
    <property type="evidence" value="ECO:0007669"/>
    <property type="project" value="TreeGrafter"/>
</dbReference>
<dbReference type="RefSeq" id="WP_082932832.1">
    <property type="nucleotide sequence ID" value="NZ_CABWIL020000025.1"/>
</dbReference>
<dbReference type="GO" id="GO:0004252">
    <property type="term" value="F:serine-type endopeptidase activity"/>
    <property type="evidence" value="ECO:0007669"/>
    <property type="project" value="InterPro"/>
</dbReference>
<gene>
    <name evidence="3" type="ORF">BLA3211_06087</name>
</gene>
<organism evidence="3 4">
    <name type="scientific">Burkholderia aenigmatica</name>
    <dbReference type="NCBI Taxonomy" id="2015348"/>
    <lineage>
        <taxon>Bacteria</taxon>
        <taxon>Pseudomonadati</taxon>
        <taxon>Pseudomonadota</taxon>
        <taxon>Betaproteobacteria</taxon>
        <taxon>Burkholderiales</taxon>
        <taxon>Burkholderiaceae</taxon>
        <taxon>Burkholderia</taxon>
        <taxon>Burkholderia cepacia complex</taxon>
    </lineage>
</organism>
<proteinExistence type="predicted"/>
<dbReference type="GO" id="GO:0016887">
    <property type="term" value="F:ATP hydrolysis activity"/>
    <property type="evidence" value="ECO:0007669"/>
    <property type="project" value="InterPro"/>
</dbReference>